<feature type="domain" description="BACON" evidence="8">
    <location>
        <begin position="116"/>
        <end position="208"/>
    </location>
</feature>
<sequence length="300" mass="31958">DASGAMAVAAINQANWTTGPQENFSSQGPTNDGRTKPDISGPDGVSTFTYGTASFYGTSASSPYVAGAASLVLSAYPGFTASQLQSTLEGWAVDMGVAGKDSIYGSGRLNLALPILEVDPTSLVFGEVEVPQAKTLTFRAYNAGTGTLSGTVSDDRDWITVNPTSFSGNDNTISVTVHTDIMALEFWKTYTGTVTVVSNGGTKTVEISFTPTCVRVYPNPFILSQHEKLTFWGTGIPGAEVRIYTLSGKLVKTLYETMGKNKLYWDGRNKEGDLVSSGIYLYVVISPKEKNTGKFAVINK</sequence>
<dbReference type="PROSITE" id="PS51892">
    <property type="entry name" value="SUBTILASE"/>
    <property type="match status" value="1"/>
</dbReference>
<evidence type="ECO:0000256" key="6">
    <source>
        <dbReference type="SAM" id="MobiDB-lite"/>
    </source>
</evidence>
<feature type="region of interest" description="Disordered" evidence="6">
    <location>
        <begin position="17"/>
        <end position="43"/>
    </location>
</feature>
<dbReference type="SUPFAM" id="SSF52743">
    <property type="entry name" value="Subtilisin-like"/>
    <property type="match status" value="1"/>
</dbReference>
<reference evidence="9 10" key="1">
    <citation type="submission" date="2019-03" db="EMBL/GenBank/DDBJ databases">
        <title>Metabolic potential of uncultured bacteria and archaea associated with petroleum seepage in deep-sea sediments.</title>
        <authorList>
            <person name="Dong X."/>
            <person name="Hubert C."/>
        </authorList>
    </citation>
    <scope>NUCLEOTIDE SEQUENCE [LARGE SCALE GENOMIC DNA]</scope>
    <source>
        <strain evidence="9">E44_bin7</strain>
    </source>
</reference>
<dbReference type="Gene3D" id="2.60.40.4070">
    <property type="match status" value="1"/>
</dbReference>
<dbReference type="InterPro" id="IPR024361">
    <property type="entry name" value="BACON"/>
</dbReference>
<feature type="domain" description="Peptidase S8/S53" evidence="7">
    <location>
        <begin position="3"/>
        <end position="107"/>
    </location>
</feature>
<dbReference type="InterPro" id="IPR000209">
    <property type="entry name" value="Peptidase_S8/S53_dom"/>
</dbReference>
<evidence type="ECO:0000256" key="1">
    <source>
        <dbReference type="ARBA" id="ARBA00011073"/>
    </source>
</evidence>
<name>A0A523RNC0_UNCAE</name>
<dbReference type="Pfam" id="PF00082">
    <property type="entry name" value="Peptidase_S8"/>
    <property type="match status" value="1"/>
</dbReference>
<evidence type="ECO:0000256" key="2">
    <source>
        <dbReference type="ARBA" id="ARBA00022670"/>
    </source>
</evidence>
<comment type="similarity">
    <text evidence="1 5">Belongs to the peptidase S8 family.</text>
</comment>
<dbReference type="GO" id="GO:0004252">
    <property type="term" value="F:serine-type endopeptidase activity"/>
    <property type="evidence" value="ECO:0007669"/>
    <property type="project" value="InterPro"/>
</dbReference>
<proteinExistence type="inferred from homology"/>
<dbReference type="InterPro" id="IPR050131">
    <property type="entry name" value="Peptidase_S8_subtilisin-like"/>
</dbReference>
<feature type="compositionally biased region" description="Polar residues" evidence="6">
    <location>
        <begin position="17"/>
        <end position="32"/>
    </location>
</feature>
<dbReference type="Proteomes" id="UP000316360">
    <property type="component" value="Unassembled WGS sequence"/>
</dbReference>
<dbReference type="Pfam" id="PF19190">
    <property type="entry name" value="BACON_2"/>
    <property type="match status" value="1"/>
</dbReference>
<gene>
    <name evidence="9" type="ORF">E3J84_07630</name>
</gene>
<keyword evidence="3" id="KW-0378">Hydrolase</keyword>
<dbReference type="Gene3D" id="3.40.50.200">
    <property type="entry name" value="Peptidase S8/S53 domain"/>
    <property type="match status" value="1"/>
</dbReference>
<keyword evidence="2" id="KW-0645">Protease</keyword>
<dbReference type="EMBL" id="SOKJ01000433">
    <property type="protein sequence ID" value="TET07274.1"/>
    <property type="molecule type" value="Genomic_DNA"/>
</dbReference>
<dbReference type="NCBIfam" id="TIGR04183">
    <property type="entry name" value="Por_Secre_tail"/>
    <property type="match status" value="1"/>
</dbReference>
<evidence type="ECO:0000256" key="5">
    <source>
        <dbReference type="PROSITE-ProRule" id="PRU01240"/>
    </source>
</evidence>
<protein>
    <submittedName>
        <fullName evidence="9">T9SS type A sorting domain-containing protein</fullName>
    </submittedName>
</protein>
<keyword evidence="4" id="KW-0720">Serine protease</keyword>
<accession>A0A523RNC0</accession>
<evidence type="ECO:0000259" key="7">
    <source>
        <dbReference type="Pfam" id="PF00082"/>
    </source>
</evidence>
<dbReference type="GO" id="GO:0006508">
    <property type="term" value="P:proteolysis"/>
    <property type="evidence" value="ECO:0007669"/>
    <property type="project" value="UniProtKB-KW"/>
</dbReference>
<dbReference type="InterPro" id="IPR036852">
    <property type="entry name" value="Peptidase_S8/S53_dom_sf"/>
</dbReference>
<dbReference type="InterPro" id="IPR013783">
    <property type="entry name" value="Ig-like_fold"/>
</dbReference>
<comment type="caution">
    <text evidence="9">The sequence shown here is derived from an EMBL/GenBank/DDBJ whole genome shotgun (WGS) entry which is preliminary data.</text>
</comment>
<dbReference type="InterPro" id="IPR026444">
    <property type="entry name" value="Secre_tail"/>
</dbReference>
<dbReference type="Gene3D" id="2.60.40.10">
    <property type="entry name" value="Immunoglobulins"/>
    <property type="match status" value="1"/>
</dbReference>
<dbReference type="PROSITE" id="PS00138">
    <property type="entry name" value="SUBTILASE_SER"/>
    <property type="match status" value="1"/>
</dbReference>
<dbReference type="PANTHER" id="PTHR43806">
    <property type="entry name" value="PEPTIDASE S8"/>
    <property type="match status" value="1"/>
</dbReference>
<organism evidence="9 10">
    <name type="scientific">Aerophobetes bacterium</name>
    <dbReference type="NCBI Taxonomy" id="2030807"/>
    <lineage>
        <taxon>Bacteria</taxon>
        <taxon>Candidatus Aerophobota</taxon>
    </lineage>
</organism>
<evidence type="ECO:0000313" key="10">
    <source>
        <dbReference type="Proteomes" id="UP000316360"/>
    </source>
</evidence>
<evidence type="ECO:0000256" key="4">
    <source>
        <dbReference type="ARBA" id="ARBA00022825"/>
    </source>
</evidence>
<evidence type="ECO:0000259" key="8">
    <source>
        <dbReference type="Pfam" id="PF19190"/>
    </source>
</evidence>
<dbReference type="InterPro" id="IPR023828">
    <property type="entry name" value="Peptidase_S8_Ser-AS"/>
</dbReference>
<feature type="non-terminal residue" evidence="9">
    <location>
        <position position="1"/>
    </location>
</feature>
<evidence type="ECO:0000313" key="9">
    <source>
        <dbReference type="EMBL" id="TET07274.1"/>
    </source>
</evidence>
<evidence type="ECO:0000256" key="3">
    <source>
        <dbReference type="ARBA" id="ARBA00022801"/>
    </source>
</evidence>
<comment type="caution">
    <text evidence="5">Lacks conserved residue(s) required for the propagation of feature annotation.</text>
</comment>
<dbReference type="AlphaFoldDB" id="A0A523RNC0"/>
<dbReference type="PANTHER" id="PTHR43806:SF11">
    <property type="entry name" value="CEREVISIN-RELATED"/>
    <property type="match status" value="1"/>
</dbReference>